<evidence type="ECO:0000256" key="1">
    <source>
        <dbReference type="ARBA" id="ARBA00022741"/>
    </source>
</evidence>
<dbReference type="STRING" id="1077947.SAMN05216227_103715"/>
<dbReference type="EMBL" id="FOCO01000037">
    <property type="protein sequence ID" value="SEN98708.1"/>
    <property type="molecule type" value="Genomic_DNA"/>
</dbReference>
<keyword evidence="1" id="KW-0547">Nucleotide-binding</keyword>
<dbReference type="Pfam" id="PF02682">
    <property type="entry name" value="CT_C_D"/>
    <property type="match status" value="1"/>
</dbReference>
<keyword evidence="3" id="KW-0067">ATP-binding</keyword>
<dbReference type="InterPro" id="IPR010016">
    <property type="entry name" value="PxpB"/>
</dbReference>
<dbReference type="SUPFAM" id="SSF160467">
    <property type="entry name" value="PH0987 N-terminal domain-like"/>
    <property type="match status" value="1"/>
</dbReference>
<evidence type="ECO:0000256" key="3">
    <source>
        <dbReference type="ARBA" id="ARBA00022840"/>
    </source>
</evidence>
<accession>A0A1H8L229</accession>
<keyword evidence="6" id="KW-1185">Reference proteome</keyword>
<dbReference type="RefSeq" id="WP_050520563.1">
    <property type="nucleotide sequence ID" value="NZ_FOCO01000037.1"/>
</dbReference>
<name>A0A1H8L229_9RHOB</name>
<dbReference type="OrthoDB" id="9778567at2"/>
<dbReference type="AlphaFoldDB" id="A0A1H8L229"/>
<dbReference type="GO" id="GO:0016787">
    <property type="term" value="F:hydrolase activity"/>
    <property type="evidence" value="ECO:0007669"/>
    <property type="project" value="UniProtKB-KW"/>
</dbReference>
<protein>
    <submittedName>
        <fullName evidence="5">Sensor histidine kinase inhibitor, KipI family</fullName>
    </submittedName>
</protein>
<dbReference type="GO" id="GO:0005524">
    <property type="term" value="F:ATP binding"/>
    <property type="evidence" value="ECO:0007669"/>
    <property type="project" value="UniProtKB-KW"/>
</dbReference>
<reference evidence="5 6" key="1">
    <citation type="submission" date="2016-10" db="EMBL/GenBank/DDBJ databases">
        <authorList>
            <person name="de Groot N.N."/>
        </authorList>
    </citation>
    <scope>NUCLEOTIDE SEQUENCE [LARGE SCALE GENOMIC DNA]</scope>
    <source>
        <strain evidence="5 6">CGMCC 1.10836</strain>
    </source>
</reference>
<proteinExistence type="predicted"/>
<evidence type="ECO:0000256" key="2">
    <source>
        <dbReference type="ARBA" id="ARBA00022801"/>
    </source>
</evidence>
<dbReference type="InterPro" id="IPR003833">
    <property type="entry name" value="CT_C_D"/>
</dbReference>
<dbReference type="Gene3D" id="2.40.100.10">
    <property type="entry name" value="Cyclophilin-like"/>
    <property type="match status" value="1"/>
</dbReference>
<dbReference type="PANTHER" id="PTHR34698">
    <property type="entry name" value="5-OXOPROLINASE SUBUNIT B"/>
    <property type="match status" value="1"/>
</dbReference>
<evidence type="ECO:0000259" key="4">
    <source>
        <dbReference type="SMART" id="SM00796"/>
    </source>
</evidence>
<dbReference type="Proteomes" id="UP000183002">
    <property type="component" value="Unassembled WGS sequence"/>
</dbReference>
<evidence type="ECO:0000313" key="6">
    <source>
        <dbReference type="Proteomes" id="UP000183002"/>
    </source>
</evidence>
<gene>
    <name evidence="5" type="ORF">SAMN05216227_103715</name>
</gene>
<dbReference type="SUPFAM" id="SSF50891">
    <property type="entry name" value="Cyclophilin-like"/>
    <property type="match status" value="1"/>
</dbReference>
<evidence type="ECO:0000313" key="5">
    <source>
        <dbReference type="EMBL" id="SEN98708.1"/>
    </source>
</evidence>
<dbReference type="InterPro" id="IPR029000">
    <property type="entry name" value="Cyclophilin-like_dom_sf"/>
</dbReference>
<sequence>MSTAPPPPAPAIKDAANIFALGQDAVLIRFGNGQTSNPEKALQFMGLLTAAHIAGVIEIAPSLASVQIRFAPDRITRAAVITALQTLLQPTTAPQTPPPPNRRWTIPVAFGGPSGPQLTEAATLAGITVARAVADLTHTPLTVLAIGFAPGQPYLGHLPENWGMPRQSALTPNVPAGAIVVAIRQIVLFANPSPTGWRWIGQSAFLPFDPNRRDPFALRPGDSIHFAPVDATTIDTLRANDPNGLGGATWEGAK</sequence>
<dbReference type="SMART" id="SM00796">
    <property type="entry name" value="AHS1"/>
    <property type="match status" value="1"/>
</dbReference>
<dbReference type="Gene3D" id="3.30.1360.40">
    <property type="match status" value="1"/>
</dbReference>
<keyword evidence="2" id="KW-0378">Hydrolase</keyword>
<organism evidence="5 6">
    <name type="scientific">Pseudorhodobacter antarcticus</name>
    <dbReference type="NCBI Taxonomy" id="1077947"/>
    <lineage>
        <taxon>Bacteria</taxon>
        <taxon>Pseudomonadati</taxon>
        <taxon>Pseudomonadota</taxon>
        <taxon>Alphaproteobacteria</taxon>
        <taxon>Rhodobacterales</taxon>
        <taxon>Paracoccaceae</taxon>
        <taxon>Pseudorhodobacter</taxon>
    </lineage>
</organism>
<feature type="domain" description="Carboxyltransferase" evidence="4">
    <location>
        <begin position="16"/>
        <end position="218"/>
    </location>
</feature>
<dbReference type="PANTHER" id="PTHR34698:SF2">
    <property type="entry name" value="5-OXOPROLINASE SUBUNIT B"/>
    <property type="match status" value="1"/>
</dbReference>